<evidence type="ECO:0000313" key="2">
    <source>
        <dbReference type="EMBL" id="JAH06346.1"/>
    </source>
</evidence>
<sequence>MGDYIKKGCNSFNVKLTVYILITYSSFYFKSISNVLEYGFH</sequence>
<accession>A0A0E9PNZ5</accession>
<protein>
    <submittedName>
        <fullName evidence="2">Uncharacterized protein</fullName>
    </submittedName>
</protein>
<feature type="transmembrane region" description="Helical" evidence="1">
    <location>
        <begin position="12"/>
        <end position="29"/>
    </location>
</feature>
<keyword evidence="1" id="KW-1133">Transmembrane helix</keyword>
<evidence type="ECO:0000256" key="1">
    <source>
        <dbReference type="SAM" id="Phobius"/>
    </source>
</evidence>
<dbReference type="AlphaFoldDB" id="A0A0E9PNZ5"/>
<reference evidence="2" key="1">
    <citation type="submission" date="2014-11" db="EMBL/GenBank/DDBJ databases">
        <authorList>
            <person name="Amaro Gonzalez C."/>
        </authorList>
    </citation>
    <scope>NUCLEOTIDE SEQUENCE</scope>
</reference>
<proteinExistence type="predicted"/>
<organism evidence="2">
    <name type="scientific">Anguilla anguilla</name>
    <name type="common">European freshwater eel</name>
    <name type="synonym">Muraena anguilla</name>
    <dbReference type="NCBI Taxonomy" id="7936"/>
    <lineage>
        <taxon>Eukaryota</taxon>
        <taxon>Metazoa</taxon>
        <taxon>Chordata</taxon>
        <taxon>Craniata</taxon>
        <taxon>Vertebrata</taxon>
        <taxon>Euteleostomi</taxon>
        <taxon>Actinopterygii</taxon>
        <taxon>Neopterygii</taxon>
        <taxon>Teleostei</taxon>
        <taxon>Anguilliformes</taxon>
        <taxon>Anguillidae</taxon>
        <taxon>Anguilla</taxon>
    </lineage>
</organism>
<dbReference type="EMBL" id="GBXM01102231">
    <property type="protein sequence ID" value="JAH06346.1"/>
    <property type="molecule type" value="Transcribed_RNA"/>
</dbReference>
<name>A0A0E9PNZ5_ANGAN</name>
<reference evidence="2" key="2">
    <citation type="journal article" date="2015" name="Fish Shellfish Immunol.">
        <title>Early steps in the European eel (Anguilla anguilla)-Vibrio vulnificus interaction in the gills: Role of the RtxA13 toxin.</title>
        <authorList>
            <person name="Callol A."/>
            <person name="Pajuelo D."/>
            <person name="Ebbesson L."/>
            <person name="Teles M."/>
            <person name="MacKenzie S."/>
            <person name="Amaro C."/>
        </authorList>
    </citation>
    <scope>NUCLEOTIDE SEQUENCE</scope>
</reference>
<keyword evidence="1" id="KW-0472">Membrane</keyword>
<keyword evidence="1" id="KW-0812">Transmembrane</keyword>